<evidence type="ECO:0000256" key="1">
    <source>
        <dbReference type="ARBA" id="ARBA00022679"/>
    </source>
</evidence>
<evidence type="ECO:0000313" key="5">
    <source>
        <dbReference type="EMBL" id="OSJ24756.1"/>
    </source>
</evidence>
<protein>
    <submittedName>
        <fullName evidence="4">GNAT family N-acetyltransferase</fullName>
    </submittedName>
</protein>
<dbReference type="InterPro" id="IPR016181">
    <property type="entry name" value="Acyl_CoA_acyltransferase"/>
</dbReference>
<dbReference type="Gene3D" id="3.40.630.30">
    <property type="match status" value="1"/>
</dbReference>
<proteinExistence type="predicted"/>
<dbReference type="Proteomes" id="UP000193884">
    <property type="component" value="Unassembled WGS sequence"/>
</dbReference>
<comment type="caution">
    <text evidence="4">The sequence shown here is derived from an EMBL/GenBank/DDBJ whole genome shotgun (WGS) entry which is preliminary data.</text>
</comment>
<dbReference type="EMBL" id="NAFI01000185">
    <property type="protein sequence ID" value="OSJ04178.1"/>
    <property type="molecule type" value="Genomic_DNA"/>
</dbReference>
<dbReference type="PANTHER" id="PTHR43877">
    <property type="entry name" value="AMINOALKYLPHOSPHONATE N-ACETYLTRANSFERASE-RELATED-RELATED"/>
    <property type="match status" value="1"/>
</dbReference>
<dbReference type="AlphaFoldDB" id="A0A1X3GZM6"/>
<gene>
    <name evidence="5" type="ORF">BST63_26385</name>
    <name evidence="4" type="ORF">BSZ18_29515</name>
</gene>
<keyword evidence="7" id="KW-1185">Reference proteome</keyword>
<dbReference type="CDD" id="cd04301">
    <property type="entry name" value="NAT_SF"/>
    <property type="match status" value="1"/>
</dbReference>
<dbReference type="SUPFAM" id="SSF55729">
    <property type="entry name" value="Acyl-CoA N-acyltransferases (Nat)"/>
    <property type="match status" value="1"/>
</dbReference>
<name>A0A1X3GZM6_9BRAD</name>
<dbReference type="OrthoDB" id="2135706at2"/>
<dbReference type="Proteomes" id="UP000193553">
    <property type="component" value="Unassembled WGS sequence"/>
</dbReference>
<evidence type="ECO:0000259" key="3">
    <source>
        <dbReference type="PROSITE" id="PS51186"/>
    </source>
</evidence>
<keyword evidence="1 4" id="KW-0808">Transferase</keyword>
<organism evidence="4 6">
    <name type="scientific">Bradyrhizobium canariense</name>
    <dbReference type="NCBI Taxonomy" id="255045"/>
    <lineage>
        <taxon>Bacteria</taxon>
        <taxon>Pseudomonadati</taxon>
        <taxon>Pseudomonadota</taxon>
        <taxon>Alphaproteobacteria</taxon>
        <taxon>Hyphomicrobiales</taxon>
        <taxon>Nitrobacteraceae</taxon>
        <taxon>Bradyrhizobium</taxon>
    </lineage>
</organism>
<evidence type="ECO:0000313" key="7">
    <source>
        <dbReference type="Proteomes" id="UP000193884"/>
    </source>
</evidence>
<dbReference type="InterPro" id="IPR050832">
    <property type="entry name" value="Bact_Acetyltransf"/>
</dbReference>
<dbReference type="InterPro" id="IPR000182">
    <property type="entry name" value="GNAT_dom"/>
</dbReference>
<dbReference type="RefSeq" id="WP_085361610.1">
    <property type="nucleotide sequence ID" value="NZ_NAFC01000169.1"/>
</dbReference>
<dbReference type="EMBL" id="NAFK01000171">
    <property type="protein sequence ID" value="OSJ24756.1"/>
    <property type="molecule type" value="Genomic_DNA"/>
</dbReference>
<feature type="domain" description="N-acetyltransferase" evidence="3">
    <location>
        <begin position="4"/>
        <end position="148"/>
    </location>
</feature>
<evidence type="ECO:0000313" key="6">
    <source>
        <dbReference type="Proteomes" id="UP000193553"/>
    </source>
</evidence>
<dbReference type="PROSITE" id="PS51186">
    <property type="entry name" value="GNAT"/>
    <property type="match status" value="1"/>
</dbReference>
<evidence type="ECO:0000313" key="4">
    <source>
        <dbReference type="EMBL" id="OSJ04178.1"/>
    </source>
</evidence>
<dbReference type="PANTHER" id="PTHR43877:SF1">
    <property type="entry name" value="ACETYLTRANSFERASE"/>
    <property type="match status" value="1"/>
</dbReference>
<evidence type="ECO:0000256" key="2">
    <source>
        <dbReference type="ARBA" id="ARBA00023315"/>
    </source>
</evidence>
<keyword evidence="2" id="KW-0012">Acyltransferase</keyword>
<dbReference type="Pfam" id="PF00583">
    <property type="entry name" value="Acetyltransf_1"/>
    <property type="match status" value="1"/>
</dbReference>
<dbReference type="GO" id="GO:0016747">
    <property type="term" value="F:acyltransferase activity, transferring groups other than amino-acyl groups"/>
    <property type="evidence" value="ECO:0007669"/>
    <property type="project" value="InterPro"/>
</dbReference>
<sequence length="148" mass="16864">MSALHLRPYRPEDEAASIDLWHRTWQQAYPQIDFAARLDWWRERWRKELVPKASIVVAEQDGALTGFVTIDGDGYLDQLVVDPAHWGSDAARLLVDEAKRLSPAGVTLLVNKDNSRAIRFYERNGFAHAGDEVNPTSGRPVLKMIWQP</sequence>
<reference evidence="6 7" key="1">
    <citation type="submission" date="2017-03" db="EMBL/GenBank/DDBJ databases">
        <title>Whole genome sequences of fourteen strains of Bradyrhizobium canariense and one strain of Bradyrhizobium japonicum isolated from Lupinus (Papilionoideae: Genisteae) species in Algeria.</title>
        <authorList>
            <person name="Crovadore J."/>
            <person name="Chekireb D."/>
            <person name="Brachmann A."/>
            <person name="Chablais R."/>
            <person name="Cochard B."/>
            <person name="Lefort F."/>
        </authorList>
    </citation>
    <scope>NUCLEOTIDE SEQUENCE [LARGE SCALE GENOMIC DNA]</scope>
    <source>
        <strain evidence="4 6">UBMA195</strain>
        <strain evidence="5 7">UBMAN05</strain>
    </source>
</reference>
<accession>A0A1X3GZM6</accession>